<dbReference type="InterPro" id="IPR045090">
    <property type="entry name" value="Pept_M3A_M3B"/>
</dbReference>
<dbReference type="PANTHER" id="PTHR43660:SF1">
    <property type="entry name" value="DIPEPTIDYL CARBOXYPEPTIDASE"/>
    <property type="match status" value="1"/>
</dbReference>
<dbReference type="Pfam" id="PF01432">
    <property type="entry name" value="Peptidase_M3"/>
    <property type="match status" value="1"/>
</dbReference>
<dbReference type="InterPro" id="IPR034005">
    <property type="entry name" value="M3A_DCP"/>
</dbReference>
<dbReference type="CDD" id="cd06456">
    <property type="entry name" value="M3A_DCP"/>
    <property type="match status" value="1"/>
</dbReference>
<keyword evidence="2 7" id="KW-0645">Protease</keyword>
<evidence type="ECO:0000256" key="2">
    <source>
        <dbReference type="ARBA" id="ARBA00022670"/>
    </source>
</evidence>
<keyword evidence="10" id="KW-1185">Reference proteome</keyword>
<evidence type="ECO:0000313" key="9">
    <source>
        <dbReference type="EMBL" id="MBY8822612.1"/>
    </source>
</evidence>
<keyword evidence="4 7" id="KW-0378">Hydrolase</keyword>
<dbReference type="Gene3D" id="3.40.390.10">
    <property type="entry name" value="Collagenase (Catalytic Domain)"/>
    <property type="match status" value="1"/>
</dbReference>
<proteinExistence type="inferred from homology"/>
<comment type="similarity">
    <text evidence="1 7">Belongs to the peptidase M3 family.</text>
</comment>
<comment type="cofactor">
    <cofactor evidence="7">
        <name>Zn(2+)</name>
        <dbReference type="ChEBI" id="CHEBI:29105"/>
    </cofactor>
    <text evidence="7">Binds 1 zinc ion.</text>
</comment>
<evidence type="ECO:0000256" key="1">
    <source>
        <dbReference type="ARBA" id="ARBA00006040"/>
    </source>
</evidence>
<sequence length="664" mass="72820">MSESSLTQWAGPLGGLPPFDRTTPVGIETAFVAALAAKRAEIERVATDRTEPGFANVVEAIEACGGALRRVDVLRQMQVTTAASPEMQAVNARLASLGAELDVEIAQDRRLFERVEAVAAGPLEPEQRRLTEQVLQRFVRGGARLDAGDQAELRELNERIAALQARFHANLLSEAEELAVEVDDPGRLGGIAETALSQAAALAERRGRPGTWAFAANRPAVMAVLQRAHDRDLRREVWAMWIGRGANTGPHDNRPVVNAIIESRAALARLMGYDSYAELACAPRMAGTPERARELLERIWADVRRITEADLAALGDDIEPWDRLYLAERMKVERFGFDADAVRDHLSLDTVLAAVFHAAGALHGLSFHAMPDAPRLHPDIQVFEVRRGDAPIGALWLDLIARPGKGHGSWQSELRGAESFRGYVLPLSCIVSSNPPGRPGEPVLLAWEYANVLFHEFGHALHMLMSRARYPSLGSTSVAWDFVEVPALLNERWLLDRALLRRFARHHATGEPMPDATIDALEAAVRHDRVFSVTAEYLATALVDLAIHGADPGDAQAIEARVLADMNMPRAIDPVMYVTHCYHSFTDVYAAGVYSYLWADVMAADIAEAFTATPDGLYDAETAKRWRETMLEIGASVPADDAFRAFRGRDPDGDALLRRFGLAA</sequence>
<gene>
    <name evidence="9" type="ORF">K7G82_09930</name>
</gene>
<dbReference type="SUPFAM" id="SSF55486">
    <property type="entry name" value="Metalloproteases ('zincins'), catalytic domain"/>
    <property type="match status" value="1"/>
</dbReference>
<evidence type="ECO:0000256" key="3">
    <source>
        <dbReference type="ARBA" id="ARBA00022723"/>
    </source>
</evidence>
<dbReference type="Gene3D" id="1.10.1370.10">
    <property type="entry name" value="Neurolysin, domain 3"/>
    <property type="match status" value="1"/>
</dbReference>
<keyword evidence="6 7" id="KW-0482">Metalloprotease</keyword>
<evidence type="ECO:0000259" key="8">
    <source>
        <dbReference type="Pfam" id="PF01432"/>
    </source>
</evidence>
<reference evidence="9 10" key="1">
    <citation type="submission" date="2021-08" db="EMBL/GenBank/DDBJ databases">
        <authorList>
            <person name="Tuo L."/>
        </authorList>
    </citation>
    <scope>NUCLEOTIDE SEQUENCE [LARGE SCALE GENOMIC DNA]</scope>
    <source>
        <strain evidence="9 10">JCM 31229</strain>
    </source>
</reference>
<dbReference type="EMBL" id="JAINVV010000004">
    <property type="protein sequence ID" value="MBY8822612.1"/>
    <property type="molecule type" value="Genomic_DNA"/>
</dbReference>
<dbReference type="InterPro" id="IPR024079">
    <property type="entry name" value="MetalloPept_cat_dom_sf"/>
</dbReference>
<dbReference type="PANTHER" id="PTHR43660">
    <property type="entry name" value="DIPEPTIDYL CARBOXYPEPTIDASE"/>
    <property type="match status" value="1"/>
</dbReference>
<accession>A0ABS7PMR9</accession>
<dbReference type="RefSeq" id="WP_222989680.1">
    <property type="nucleotide sequence ID" value="NZ_JAINVV010000004.1"/>
</dbReference>
<evidence type="ECO:0000256" key="6">
    <source>
        <dbReference type="ARBA" id="ARBA00023049"/>
    </source>
</evidence>
<dbReference type="InterPro" id="IPR024077">
    <property type="entry name" value="Neurolysin/TOP_dom2"/>
</dbReference>
<name>A0ABS7PMR9_9SPHN</name>
<protein>
    <submittedName>
        <fullName evidence="9">M3 family metallopeptidase</fullName>
    </submittedName>
</protein>
<evidence type="ECO:0000256" key="7">
    <source>
        <dbReference type="RuleBase" id="RU003435"/>
    </source>
</evidence>
<evidence type="ECO:0000256" key="5">
    <source>
        <dbReference type="ARBA" id="ARBA00022833"/>
    </source>
</evidence>
<keyword evidence="5 7" id="KW-0862">Zinc</keyword>
<feature type="domain" description="Peptidase M3A/M3B catalytic" evidence="8">
    <location>
        <begin position="225"/>
        <end position="661"/>
    </location>
</feature>
<keyword evidence="3 7" id="KW-0479">Metal-binding</keyword>
<evidence type="ECO:0000313" key="10">
    <source>
        <dbReference type="Proteomes" id="UP000706039"/>
    </source>
</evidence>
<dbReference type="InterPro" id="IPR001567">
    <property type="entry name" value="Pept_M3A_M3B_dom"/>
</dbReference>
<organism evidence="9 10">
    <name type="scientific">Sphingomonas colocasiae</name>
    <dbReference type="NCBI Taxonomy" id="1848973"/>
    <lineage>
        <taxon>Bacteria</taxon>
        <taxon>Pseudomonadati</taxon>
        <taxon>Pseudomonadota</taxon>
        <taxon>Alphaproteobacteria</taxon>
        <taxon>Sphingomonadales</taxon>
        <taxon>Sphingomonadaceae</taxon>
        <taxon>Sphingomonas</taxon>
    </lineage>
</organism>
<evidence type="ECO:0000256" key="4">
    <source>
        <dbReference type="ARBA" id="ARBA00022801"/>
    </source>
</evidence>
<dbReference type="Proteomes" id="UP000706039">
    <property type="component" value="Unassembled WGS sequence"/>
</dbReference>
<comment type="caution">
    <text evidence="9">The sequence shown here is derived from an EMBL/GenBank/DDBJ whole genome shotgun (WGS) entry which is preliminary data.</text>
</comment>